<gene>
    <name evidence="8" type="primary">pxcA</name>
    <name evidence="9" type="ORF">BH720_04050</name>
</gene>
<evidence type="ECO:0000256" key="8">
    <source>
        <dbReference type="HAMAP-Rule" id="MF_01308"/>
    </source>
</evidence>
<evidence type="ECO:0000256" key="2">
    <source>
        <dbReference type="ARBA" id="ARBA00022448"/>
    </source>
</evidence>
<evidence type="ECO:0000256" key="6">
    <source>
        <dbReference type="ARBA" id="ARBA00023065"/>
    </source>
</evidence>
<sequence length="445" mass="51645">MKTSIFYKFRAYFRSSSRWFWDTPERALEDAYEAVLKIKAIEDTYFGGSKVDFTVGQFSDSEVVYFKRELKNNLNAAKIRLSEFNLSHSIISDSVKKLGQGEDKSLLNSQDRSAMTLEKLRFIDEILRRYSRKSQQSQALISIPKPPNQVVSKTPINDNAVKPPASPYPNIETVANQETIVDKSSFLPRSILGTLSRVRNELDPRAEEELIKNFRVSKFKTVISLRFLLLMILIPLLTQQITKNFVIGPAIDNLKNQGRIEIFLNTEMEEEAFVDLERYERKLHFQHLTGRIPELTDEEMEERLEERAVEIQREYRDRSADSIKNIFADLFSFMAFCLVVVTSKREIEVVKSFLDDVVYGLSDSAKAFIIILFTDMFVGFHSPHGWEVILEGISRHLGLPESREFIFLFIATFPVILDTVFKYWIFRYLNRISPSAVATYRNMNE</sequence>
<keyword evidence="4 8" id="KW-0375">Hydrogen ion transport</keyword>
<evidence type="ECO:0000256" key="4">
    <source>
        <dbReference type="ARBA" id="ARBA00022781"/>
    </source>
</evidence>
<evidence type="ECO:0000256" key="5">
    <source>
        <dbReference type="ARBA" id="ARBA00022989"/>
    </source>
</evidence>
<dbReference type="OrthoDB" id="418298at2"/>
<evidence type="ECO:0000256" key="1">
    <source>
        <dbReference type="ARBA" id="ARBA00004141"/>
    </source>
</evidence>
<reference evidence="9" key="1">
    <citation type="submission" date="2016-09" db="EMBL/GenBank/DDBJ databases">
        <title>Draft genome of thermotolerant cyanobacterium Desertifilum sp. strain IPPAS B-1220.</title>
        <authorList>
            <person name="Sinetova M.A."/>
            <person name="Bolakhan K."/>
            <person name="Zayadan B.K."/>
            <person name="Mironov K.S."/>
            <person name="Ustinova V."/>
            <person name="Kupriyanova E.V."/>
            <person name="Sidorov R.A."/>
            <person name="Skrypnik A.N."/>
            <person name="Gogoleva N.E."/>
            <person name="Gogolev Y.V."/>
            <person name="Los D.A."/>
        </authorList>
    </citation>
    <scope>NUCLEOTIDE SEQUENCE [LARGE SCALE GENOMIC DNA]</scope>
    <source>
        <strain evidence="9">IPPAS B-1220</strain>
    </source>
</reference>
<keyword evidence="8" id="KW-0997">Cell inner membrane</keyword>
<evidence type="ECO:0000313" key="9">
    <source>
        <dbReference type="EMBL" id="OEJ76528.1"/>
    </source>
</evidence>
<organism evidence="9">
    <name type="scientific">Desertifilum tharense IPPAS B-1220</name>
    <dbReference type="NCBI Taxonomy" id="1781255"/>
    <lineage>
        <taxon>Bacteria</taxon>
        <taxon>Bacillati</taxon>
        <taxon>Cyanobacteriota</taxon>
        <taxon>Cyanophyceae</taxon>
        <taxon>Desertifilales</taxon>
        <taxon>Desertifilaceae</taxon>
        <taxon>Desertifilum</taxon>
    </lineage>
</organism>
<accession>A0A1E5QPF6</accession>
<feature type="transmembrane region" description="Helical" evidence="8">
    <location>
        <begin position="405"/>
        <end position="425"/>
    </location>
</feature>
<dbReference type="GO" id="GO:0005886">
    <property type="term" value="C:plasma membrane"/>
    <property type="evidence" value="ECO:0007669"/>
    <property type="project" value="UniProtKB-SubCell"/>
</dbReference>
<dbReference type="AlphaFoldDB" id="A0A1E5QPF6"/>
<dbReference type="PANTHER" id="PTHR33650">
    <property type="entry name" value="CHLOROPLAST ENVELOPE MEMBRANE PROTEIN-RELATED"/>
    <property type="match status" value="1"/>
</dbReference>
<dbReference type="InterPro" id="IPR004282">
    <property type="entry name" value="CemA"/>
</dbReference>
<feature type="transmembrane region" description="Helical" evidence="8">
    <location>
        <begin position="219"/>
        <end position="237"/>
    </location>
</feature>
<keyword evidence="7 8" id="KW-0472">Membrane</keyword>
<keyword evidence="8" id="KW-1003">Cell membrane</keyword>
<dbReference type="RefSeq" id="WP_069965881.1">
    <property type="nucleotide sequence ID" value="NZ_CM124774.1"/>
</dbReference>
<dbReference type="STRING" id="1781255.BH720_04050"/>
<name>A0A1E5QPF6_9CYAN</name>
<keyword evidence="3 8" id="KW-0812">Transmembrane</keyword>
<protein>
    <recommendedName>
        <fullName evidence="8">Proton extrusion protein PxcA</fullName>
    </recommendedName>
</protein>
<keyword evidence="2 8" id="KW-0813">Transport</keyword>
<evidence type="ECO:0000256" key="7">
    <source>
        <dbReference type="ARBA" id="ARBA00023136"/>
    </source>
</evidence>
<comment type="caution">
    <text evidence="9">The sequence shown here is derived from an EMBL/GenBank/DDBJ whole genome shotgun (WGS) entry which is preliminary data.</text>
</comment>
<dbReference type="EMBL" id="MJGC01000037">
    <property type="protein sequence ID" value="OEJ76528.1"/>
    <property type="molecule type" value="Genomic_DNA"/>
</dbReference>
<comment type="similarity">
    <text evidence="8">Belongs to the CemA family.</text>
</comment>
<dbReference type="PANTHER" id="PTHR33650:SF2">
    <property type="entry name" value="CHLOROPLAST ENVELOPE MEMBRANE PROTEIN"/>
    <property type="match status" value="1"/>
</dbReference>
<keyword evidence="6 8" id="KW-0406">Ion transport</keyword>
<dbReference type="NCBIfam" id="NF002703">
    <property type="entry name" value="PRK02507.1-1"/>
    <property type="match status" value="1"/>
</dbReference>
<comment type="subcellular location">
    <subcellularLocation>
        <location evidence="8">Cell inner membrane</location>
        <topology evidence="8">Multi-pass membrane protein</topology>
    </subcellularLocation>
    <subcellularLocation>
        <location evidence="1">Membrane</location>
        <topology evidence="1">Multi-pass membrane protein</topology>
    </subcellularLocation>
</comment>
<dbReference type="Pfam" id="PF03040">
    <property type="entry name" value="CemA"/>
    <property type="match status" value="1"/>
</dbReference>
<comment type="function">
    <text evidence="8">Required for H(+) efflux immediately after light irradiation to form a rapid H(+) concentration gradient across the thylakoid membranes. Together with PxcL, contributes to transient H(+) uptake following dark to light transition.</text>
</comment>
<proteinExistence type="inferred from homology"/>
<keyword evidence="5 8" id="KW-1133">Transmembrane helix</keyword>
<evidence type="ECO:0000256" key="3">
    <source>
        <dbReference type="ARBA" id="ARBA00022692"/>
    </source>
</evidence>
<dbReference type="HAMAP" id="MF_01308">
    <property type="entry name" value="CemA_PxcA"/>
    <property type="match status" value="1"/>
</dbReference>
<dbReference type="GO" id="GO:0015078">
    <property type="term" value="F:proton transmembrane transporter activity"/>
    <property type="evidence" value="ECO:0007669"/>
    <property type="project" value="UniProtKB-UniRule"/>
</dbReference>